<accession>N6V105</accession>
<evidence type="ECO:0000259" key="2">
    <source>
        <dbReference type="Pfam" id="PF13439"/>
    </source>
</evidence>
<keyword evidence="4" id="KW-1185">Reference proteome</keyword>
<dbReference type="Pfam" id="PF13439">
    <property type="entry name" value="Glyco_transf_4"/>
    <property type="match status" value="1"/>
</dbReference>
<gene>
    <name evidence="3" type="ORF">J422_05030</name>
</gene>
<dbReference type="PANTHER" id="PTHR45947">
    <property type="entry name" value="SULFOQUINOVOSYL TRANSFERASE SQD2"/>
    <property type="match status" value="1"/>
</dbReference>
<feature type="domain" description="Glycosyltransferase subfamily 4-like N-terminal" evidence="2">
    <location>
        <begin position="13"/>
        <end position="162"/>
    </location>
</feature>
<dbReference type="RefSeq" id="WP_004592129.1">
    <property type="nucleotide sequence ID" value="NZ_APMM01000031.1"/>
</dbReference>
<keyword evidence="3" id="KW-0808">Transferase</keyword>
<organism evidence="3 4">
    <name type="scientific">Methanocaldococcus villosus KIN24-T80</name>
    <dbReference type="NCBI Taxonomy" id="1069083"/>
    <lineage>
        <taxon>Archaea</taxon>
        <taxon>Methanobacteriati</taxon>
        <taxon>Methanobacteriota</taxon>
        <taxon>Methanomada group</taxon>
        <taxon>Methanococci</taxon>
        <taxon>Methanococcales</taxon>
        <taxon>Methanocaldococcaceae</taxon>
        <taxon>Methanocaldococcus</taxon>
    </lineage>
</organism>
<dbReference type="InterPro" id="IPR001296">
    <property type="entry name" value="Glyco_trans_1"/>
</dbReference>
<dbReference type="Proteomes" id="UP000053695">
    <property type="component" value="Unassembled WGS sequence"/>
</dbReference>
<evidence type="ECO:0000313" key="4">
    <source>
        <dbReference type="Proteomes" id="UP000053695"/>
    </source>
</evidence>
<dbReference type="Gene3D" id="3.40.50.2000">
    <property type="entry name" value="Glycogen Phosphorylase B"/>
    <property type="match status" value="2"/>
</dbReference>
<dbReference type="GO" id="GO:0016757">
    <property type="term" value="F:glycosyltransferase activity"/>
    <property type="evidence" value="ECO:0007669"/>
    <property type="project" value="InterPro"/>
</dbReference>
<dbReference type="PANTHER" id="PTHR45947:SF3">
    <property type="entry name" value="SULFOQUINOVOSYL TRANSFERASE SQD2"/>
    <property type="match status" value="1"/>
</dbReference>
<dbReference type="InterPro" id="IPR050194">
    <property type="entry name" value="Glycosyltransferase_grp1"/>
</dbReference>
<dbReference type="AlphaFoldDB" id="N6V105"/>
<protein>
    <submittedName>
        <fullName evidence="3">Group 1 glycosyl transferase</fullName>
    </submittedName>
</protein>
<evidence type="ECO:0000259" key="1">
    <source>
        <dbReference type="Pfam" id="PF00534"/>
    </source>
</evidence>
<feature type="domain" description="Glycosyl transferase family 1" evidence="1">
    <location>
        <begin position="167"/>
        <end position="314"/>
    </location>
</feature>
<dbReference type="STRING" id="1069083.GCA_000371805_00483"/>
<dbReference type="InterPro" id="IPR028098">
    <property type="entry name" value="Glyco_trans_4-like_N"/>
</dbReference>
<sequence length="336" mass="38669">MKVLMPTIFYPHIGGITVHVENLVKNLEDIEFYLITYDYSKPKYKNIHIYNVPYLKRFRGVSYLINAYRVSKKIIDKEKIDIIHSHYAFPQGCLGGLLKKRYGIPHILTLHGSDALILKNSLLGKKFFNFAIENADEIICVSNYIKETVGRGRVIYNGVDREMLYNEGDHNFALFVGSFVKQKGVDILIKEIEDIDYNFILIGDGPLYKEVYNYISKKGLGHIMLLGKKKFNEVAYYMRKCSFLIVPSRSEGFGLTAIEAMACGKPVVARNVGGLREIVINNYNGFLTNNLKEKIELLINDKNLRETLGKNAYKFSKKFSWEKTAEEVRKVYEEIV</sequence>
<dbReference type="OrthoDB" id="132546at2157"/>
<dbReference type="Pfam" id="PF00534">
    <property type="entry name" value="Glycos_transf_1"/>
    <property type="match status" value="1"/>
</dbReference>
<name>N6V105_9EURY</name>
<dbReference type="SUPFAM" id="SSF53756">
    <property type="entry name" value="UDP-Glycosyltransferase/glycogen phosphorylase"/>
    <property type="match status" value="1"/>
</dbReference>
<dbReference type="PATRIC" id="fig|1069083.5.peg.986"/>
<dbReference type="EMBL" id="APMM01000031">
    <property type="protein sequence ID" value="ENN95978.1"/>
    <property type="molecule type" value="Genomic_DNA"/>
</dbReference>
<comment type="caution">
    <text evidence="3">The sequence shown here is derived from an EMBL/GenBank/DDBJ whole genome shotgun (WGS) entry which is preliminary data.</text>
</comment>
<reference evidence="3 4" key="1">
    <citation type="journal article" date="2013" name="Genome Announc.">
        <title>Draft Genome Sequence of a Highly Flagellated, Fast-Swimming Archaeon, Methanocaldococcus villosus Strain KIN24-T80 (DSM 22612).</title>
        <authorList>
            <person name="Thennarasu S."/>
            <person name="Polireddy D."/>
            <person name="Antony A."/>
            <person name="Yada M.R."/>
            <person name="Algarawi S."/>
            <person name="Sivakumar N."/>
        </authorList>
    </citation>
    <scope>NUCLEOTIDE SEQUENCE [LARGE SCALE GENOMIC DNA]</scope>
    <source>
        <strain evidence="3 4">KIN24-T80</strain>
    </source>
</reference>
<dbReference type="CDD" id="cd03801">
    <property type="entry name" value="GT4_PimA-like"/>
    <property type="match status" value="1"/>
</dbReference>
<proteinExistence type="predicted"/>
<evidence type="ECO:0000313" key="3">
    <source>
        <dbReference type="EMBL" id="ENN95978.1"/>
    </source>
</evidence>